<dbReference type="SUPFAM" id="SSF48403">
    <property type="entry name" value="Ankyrin repeat"/>
    <property type="match status" value="1"/>
</dbReference>
<evidence type="ECO:0000256" key="7">
    <source>
        <dbReference type="RuleBase" id="RU361228"/>
    </source>
</evidence>
<keyword evidence="6" id="KW-0040">ANK repeat</keyword>
<dbReference type="Pfam" id="PF00188">
    <property type="entry name" value="CAP"/>
    <property type="match status" value="1"/>
</dbReference>
<dbReference type="SMART" id="SM00198">
    <property type="entry name" value="SCP"/>
    <property type="match status" value="1"/>
</dbReference>
<evidence type="ECO:0000256" key="6">
    <source>
        <dbReference type="PROSITE-ProRule" id="PRU00023"/>
    </source>
</evidence>
<keyword evidence="2 7" id="KW-0328">Glycosyltransferase</keyword>
<dbReference type="GO" id="GO:0106274">
    <property type="term" value="F:NAD+-protein-arginine ADP-ribosyltransferase activity"/>
    <property type="evidence" value="ECO:0007669"/>
    <property type="project" value="UniProtKB-EC"/>
</dbReference>
<gene>
    <name evidence="10" type="ORF">TSG867_LOCUS3191</name>
</gene>
<name>A0A820EUV3_9BILA</name>
<dbReference type="GO" id="GO:0016779">
    <property type="term" value="F:nucleotidyltransferase activity"/>
    <property type="evidence" value="ECO:0007669"/>
    <property type="project" value="UniProtKB-KW"/>
</dbReference>
<comment type="caution">
    <text evidence="10">The sequence shown here is derived from an EMBL/GenBank/DDBJ whole genome shotgun (WGS) entry which is preliminary data.</text>
</comment>
<dbReference type="InterPro" id="IPR014044">
    <property type="entry name" value="CAP_dom"/>
</dbReference>
<dbReference type="SUPFAM" id="SSF55797">
    <property type="entry name" value="PR-1-like"/>
    <property type="match status" value="1"/>
</dbReference>
<dbReference type="EC" id="2.4.2.31" evidence="7"/>
<comment type="catalytic activity">
    <reaction evidence="5 7">
        <text>L-arginyl-[protein] + NAD(+) = N(omega)-(ADP-D-ribosyl)-L-arginyl-[protein] + nicotinamide + H(+)</text>
        <dbReference type="Rhea" id="RHEA:19149"/>
        <dbReference type="Rhea" id="RHEA-COMP:10532"/>
        <dbReference type="Rhea" id="RHEA-COMP:15087"/>
        <dbReference type="ChEBI" id="CHEBI:15378"/>
        <dbReference type="ChEBI" id="CHEBI:17154"/>
        <dbReference type="ChEBI" id="CHEBI:29965"/>
        <dbReference type="ChEBI" id="CHEBI:57540"/>
        <dbReference type="ChEBI" id="CHEBI:142554"/>
        <dbReference type="EC" id="2.4.2.31"/>
    </reaction>
</comment>
<accession>A0A820EUV3</accession>
<dbReference type="Pfam" id="PF01129">
    <property type="entry name" value="ART"/>
    <property type="match status" value="1"/>
</dbReference>
<proteinExistence type="inferred from homology"/>
<evidence type="ECO:0000256" key="1">
    <source>
        <dbReference type="ARBA" id="ARBA00009558"/>
    </source>
</evidence>
<keyword evidence="4" id="KW-0548">Nucleotidyltransferase</keyword>
<dbReference type="SMART" id="SM00248">
    <property type="entry name" value="ANK"/>
    <property type="match status" value="1"/>
</dbReference>
<keyword evidence="7" id="KW-0520">NAD</keyword>
<reference evidence="10" key="1">
    <citation type="submission" date="2021-02" db="EMBL/GenBank/DDBJ databases">
        <authorList>
            <person name="Nowell W R."/>
        </authorList>
    </citation>
    <scope>NUCLEOTIDE SEQUENCE</scope>
</reference>
<dbReference type="Gene3D" id="3.40.33.10">
    <property type="entry name" value="CAP"/>
    <property type="match status" value="1"/>
</dbReference>
<dbReference type="SUPFAM" id="SSF56399">
    <property type="entry name" value="ADP-ribosylation"/>
    <property type="match status" value="1"/>
</dbReference>
<dbReference type="Proteomes" id="UP000663862">
    <property type="component" value="Unassembled WGS sequence"/>
</dbReference>
<dbReference type="Gene3D" id="1.25.40.20">
    <property type="entry name" value="Ankyrin repeat-containing domain"/>
    <property type="match status" value="1"/>
</dbReference>
<comment type="similarity">
    <text evidence="1 7">Belongs to the Arg-specific ADP-ribosyltransferase family.</text>
</comment>
<dbReference type="Gene3D" id="3.90.176.10">
    <property type="entry name" value="Toxin ADP-ribosyltransferase, Chain A, domain 1"/>
    <property type="match status" value="1"/>
</dbReference>
<dbReference type="InterPro" id="IPR000768">
    <property type="entry name" value="ART"/>
</dbReference>
<protein>
    <recommendedName>
        <fullName evidence="7">NAD(P)(+)--arginine ADP-ribosyltransferase</fullName>
        <ecNumber evidence="7">2.4.2.31</ecNumber>
    </recommendedName>
    <alternativeName>
        <fullName evidence="7">Mono(ADP-ribosyl)transferase</fullName>
    </alternativeName>
</protein>
<dbReference type="PROSITE" id="PS50297">
    <property type="entry name" value="ANK_REP_REGION"/>
    <property type="match status" value="1"/>
</dbReference>
<dbReference type="PROSITE" id="PS50088">
    <property type="entry name" value="ANK_REPEAT"/>
    <property type="match status" value="1"/>
</dbReference>
<evidence type="ECO:0000256" key="4">
    <source>
        <dbReference type="ARBA" id="ARBA00022695"/>
    </source>
</evidence>
<sequence length="597" mass="68161">MSASLSAFYAACCINDLKTVQATANRNEVDASGPDGNTPLHAASKNGHVEVVRLLLRYHASRTAVNHEELTAEELACNEETKAVFKDSAQMISDSNHFVASSREVEWVDSYKNAYRISYENHEHMKRWLTKVTLSKLLNAIITDYIDKLNFAFEKTRETIKEYVSYTIDLDDPLGLLLAYTHPCGDFFLLLNRNLAEFGSDFRFTSTQALLDSGYADNEPPKGLGQYIFASIVINHPRFRPYQYAGTTYRGMKITKEDLEEYNNNNIIMTRSFLSTSKKRSTAELFLHFQDDMTHPTVICIYKVINQRSSLAIENISMIKEENEVLIVPFTVFQVKEQRDRQWTNNCKIYRYKEIKLEECTSGSLSDRSLLSVYSFSSSSTSIESNFNQNKHETEIDPPSIPVHNDTSRDNEGADHDSYPLRNNGRGSHEANSQNYAAETNGTHGIPMDEFEQIILDQHNRYRRQMCANDLEEDDNLHEKAHKRAHTLANGQDIQLSDDFSENVYILDTADPSKITGEIIVKAWYDEYHQYNVKNESSAIHFSQLVWKNSKKLGVGHAYTGHTLYIVAFYKPPGNIRGQFDINVGCNSSNEQNPTKR</sequence>
<dbReference type="InterPro" id="IPR001283">
    <property type="entry name" value="CRISP-related"/>
</dbReference>
<evidence type="ECO:0000313" key="11">
    <source>
        <dbReference type="Proteomes" id="UP000663862"/>
    </source>
</evidence>
<evidence type="ECO:0000256" key="2">
    <source>
        <dbReference type="ARBA" id="ARBA00022676"/>
    </source>
</evidence>
<dbReference type="Pfam" id="PF00023">
    <property type="entry name" value="Ank"/>
    <property type="match status" value="1"/>
</dbReference>
<evidence type="ECO:0000259" key="9">
    <source>
        <dbReference type="SMART" id="SM00198"/>
    </source>
</evidence>
<dbReference type="InterPro" id="IPR036770">
    <property type="entry name" value="Ankyrin_rpt-contain_sf"/>
</dbReference>
<evidence type="ECO:0000256" key="3">
    <source>
        <dbReference type="ARBA" id="ARBA00022679"/>
    </source>
</evidence>
<keyword evidence="7" id="KW-0521">NADP</keyword>
<dbReference type="PANTHER" id="PTHR10334">
    <property type="entry name" value="CYSTEINE-RICH SECRETORY PROTEIN-RELATED"/>
    <property type="match status" value="1"/>
</dbReference>
<dbReference type="EMBL" id="CAJOBQ010000092">
    <property type="protein sequence ID" value="CAF4252756.1"/>
    <property type="molecule type" value="Genomic_DNA"/>
</dbReference>
<feature type="region of interest" description="Disordered" evidence="8">
    <location>
        <begin position="381"/>
        <end position="432"/>
    </location>
</feature>
<feature type="compositionally biased region" description="Basic and acidic residues" evidence="8">
    <location>
        <begin position="406"/>
        <end position="419"/>
    </location>
</feature>
<evidence type="ECO:0000313" key="10">
    <source>
        <dbReference type="EMBL" id="CAF4252756.1"/>
    </source>
</evidence>
<feature type="repeat" description="ANK" evidence="6">
    <location>
        <begin position="35"/>
        <end position="67"/>
    </location>
</feature>
<dbReference type="InterPro" id="IPR002110">
    <property type="entry name" value="Ankyrin_rpt"/>
</dbReference>
<dbReference type="AlphaFoldDB" id="A0A820EUV3"/>
<evidence type="ECO:0000256" key="5">
    <source>
        <dbReference type="ARBA" id="ARBA00047597"/>
    </source>
</evidence>
<organism evidence="10 11">
    <name type="scientific">Rotaria socialis</name>
    <dbReference type="NCBI Taxonomy" id="392032"/>
    <lineage>
        <taxon>Eukaryota</taxon>
        <taxon>Metazoa</taxon>
        <taxon>Spiralia</taxon>
        <taxon>Gnathifera</taxon>
        <taxon>Rotifera</taxon>
        <taxon>Eurotatoria</taxon>
        <taxon>Bdelloidea</taxon>
        <taxon>Philodinida</taxon>
        <taxon>Philodinidae</taxon>
        <taxon>Rotaria</taxon>
    </lineage>
</organism>
<feature type="domain" description="SCP" evidence="9">
    <location>
        <begin position="450"/>
        <end position="578"/>
    </location>
</feature>
<evidence type="ECO:0000256" key="8">
    <source>
        <dbReference type="SAM" id="MobiDB-lite"/>
    </source>
</evidence>
<dbReference type="InterPro" id="IPR035940">
    <property type="entry name" value="CAP_sf"/>
</dbReference>
<keyword evidence="3 7" id="KW-0808">Transferase</keyword>